<keyword evidence="7" id="KW-0100">Branched-chain amino acid biosynthesis</keyword>
<dbReference type="EMBL" id="UINC01179681">
    <property type="protein sequence ID" value="SVD88490.1"/>
    <property type="molecule type" value="Genomic_DNA"/>
</dbReference>
<accession>A0A382YZI2</accession>
<reference evidence="9" key="1">
    <citation type="submission" date="2018-05" db="EMBL/GenBank/DDBJ databases">
        <authorList>
            <person name="Lanie J.A."/>
            <person name="Ng W.-L."/>
            <person name="Kazmierczak K.M."/>
            <person name="Andrzejewski T.M."/>
            <person name="Davidsen T.M."/>
            <person name="Wayne K.J."/>
            <person name="Tettelin H."/>
            <person name="Glass J.I."/>
            <person name="Rusch D."/>
            <person name="Podicherti R."/>
            <person name="Tsui H.-C.T."/>
            <person name="Winkler M.E."/>
        </authorList>
    </citation>
    <scope>NUCLEOTIDE SEQUENCE</scope>
</reference>
<evidence type="ECO:0000256" key="2">
    <source>
        <dbReference type="ARBA" id="ARBA00022605"/>
    </source>
</evidence>
<evidence type="ECO:0000256" key="7">
    <source>
        <dbReference type="ARBA" id="ARBA00023304"/>
    </source>
</evidence>
<gene>
    <name evidence="9" type="ORF">METZ01_LOCUS441344</name>
</gene>
<proteinExistence type="predicted"/>
<dbReference type="GO" id="GO:0003862">
    <property type="term" value="F:3-isopropylmalate dehydrogenase activity"/>
    <property type="evidence" value="ECO:0007669"/>
    <property type="project" value="InterPro"/>
</dbReference>
<evidence type="ECO:0000256" key="4">
    <source>
        <dbReference type="ARBA" id="ARBA00022842"/>
    </source>
</evidence>
<dbReference type="SUPFAM" id="SSF53659">
    <property type="entry name" value="Isocitrate/Isopropylmalate dehydrogenase-like"/>
    <property type="match status" value="1"/>
</dbReference>
<feature type="non-terminal residue" evidence="9">
    <location>
        <position position="1"/>
    </location>
</feature>
<evidence type="ECO:0000256" key="5">
    <source>
        <dbReference type="ARBA" id="ARBA00023002"/>
    </source>
</evidence>
<feature type="domain" description="Isopropylmalate dehydrogenase-like" evidence="8">
    <location>
        <begin position="7"/>
        <end position="109"/>
    </location>
</feature>
<evidence type="ECO:0000256" key="6">
    <source>
        <dbReference type="ARBA" id="ARBA00023027"/>
    </source>
</evidence>
<keyword evidence="1" id="KW-0432">Leucine biosynthesis</keyword>
<sequence length="109" mass="12005">VDGNKKLLFLPGDGIGPEVVTQVRRLIDWMDQRRAVTFDIEEHLIGGSAIEEVGIPLPDETLAAAKNSDAILMGAVGGPKWETLPFEIQPERGLLGIRKELYLFANLRP</sequence>
<dbReference type="InterPro" id="IPR004429">
    <property type="entry name" value="Isopropylmalate_DH"/>
</dbReference>
<keyword evidence="2" id="KW-0028">Amino-acid biosynthesis</keyword>
<protein>
    <recommendedName>
        <fullName evidence="8">Isopropylmalate dehydrogenase-like domain-containing protein</fullName>
    </recommendedName>
</protein>
<evidence type="ECO:0000259" key="8">
    <source>
        <dbReference type="Pfam" id="PF00180"/>
    </source>
</evidence>
<organism evidence="9">
    <name type="scientific">marine metagenome</name>
    <dbReference type="NCBI Taxonomy" id="408172"/>
    <lineage>
        <taxon>unclassified sequences</taxon>
        <taxon>metagenomes</taxon>
        <taxon>ecological metagenomes</taxon>
    </lineage>
</organism>
<dbReference type="PANTHER" id="PTHR42979:SF1">
    <property type="entry name" value="3-ISOPROPYLMALATE DEHYDROGENASE"/>
    <property type="match status" value="1"/>
</dbReference>
<keyword evidence="4" id="KW-0460">Magnesium</keyword>
<dbReference type="AlphaFoldDB" id="A0A382YZI2"/>
<dbReference type="Gene3D" id="3.40.718.10">
    <property type="entry name" value="Isopropylmalate Dehydrogenase"/>
    <property type="match status" value="1"/>
</dbReference>
<evidence type="ECO:0000313" key="9">
    <source>
        <dbReference type="EMBL" id="SVD88490.1"/>
    </source>
</evidence>
<name>A0A382YZI2_9ZZZZ</name>
<dbReference type="PANTHER" id="PTHR42979">
    <property type="entry name" value="3-ISOPROPYLMALATE DEHYDROGENASE"/>
    <property type="match status" value="1"/>
</dbReference>
<keyword evidence="3" id="KW-0479">Metal-binding</keyword>
<evidence type="ECO:0000256" key="1">
    <source>
        <dbReference type="ARBA" id="ARBA00022430"/>
    </source>
</evidence>
<dbReference type="GO" id="GO:0009098">
    <property type="term" value="P:L-leucine biosynthetic process"/>
    <property type="evidence" value="ECO:0007669"/>
    <property type="project" value="UniProtKB-KW"/>
</dbReference>
<keyword evidence="6" id="KW-0520">NAD</keyword>
<evidence type="ECO:0000256" key="3">
    <source>
        <dbReference type="ARBA" id="ARBA00022723"/>
    </source>
</evidence>
<dbReference type="Pfam" id="PF00180">
    <property type="entry name" value="Iso_dh"/>
    <property type="match status" value="1"/>
</dbReference>
<dbReference type="GO" id="GO:0046872">
    <property type="term" value="F:metal ion binding"/>
    <property type="evidence" value="ECO:0007669"/>
    <property type="project" value="UniProtKB-KW"/>
</dbReference>
<feature type="non-terminal residue" evidence="9">
    <location>
        <position position="109"/>
    </location>
</feature>
<dbReference type="GO" id="GO:0005829">
    <property type="term" value="C:cytosol"/>
    <property type="evidence" value="ECO:0007669"/>
    <property type="project" value="TreeGrafter"/>
</dbReference>
<dbReference type="InterPro" id="IPR024084">
    <property type="entry name" value="IsoPropMal-DH-like_dom"/>
</dbReference>
<keyword evidence="5" id="KW-0560">Oxidoreductase</keyword>